<gene>
    <name evidence="1" type="ORF">J1899_20750</name>
</gene>
<keyword evidence="2" id="KW-1185">Reference proteome</keyword>
<dbReference type="RefSeq" id="WP_214476458.1">
    <property type="nucleotide sequence ID" value="NZ_CANKUS010000001.1"/>
</dbReference>
<reference evidence="1 2" key="1">
    <citation type="submission" date="2021-03" db="EMBL/GenBank/DDBJ databases">
        <title>The first data on the complete genome of the tetrodotoxin-producing bacterium.</title>
        <authorList>
            <person name="Melnikova D.I."/>
            <person name="Nijland R."/>
            <person name="Magarlamov T.Y."/>
        </authorList>
    </citation>
    <scope>NUCLEOTIDE SEQUENCE [LARGE SCALE GENOMIC DNA]</scope>
    <source>
        <strain evidence="1 2">1839</strain>
    </source>
</reference>
<dbReference type="Proteomes" id="UP000679247">
    <property type="component" value="Chromosome"/>
</dbReference>
<evidence type="ECO:0000313" key="2">
    <source>
        <dbReference type="Proteomes" id="UP000679247"/>
    </source>
</evidence>
<organism evidence="1 2">
    <name type="scientific">Cytobacillus gottheilii</name>
    <dbReference type="NCBI Taxonomy" id="859144"/>
    <lineage>
        <taxon>Bacteria</taxon>
        <taxon>Bacillati</taxon>
        <taxon>Bacillota</taxon>
        <taxon>Bacilli</taxon>
        <taxon>Bacillales</taxon>
        <taxon>Bacillaceae</taxon>
        <taxon>Cytobacillus</taxon>
    </lineage>
</organism>
<dbReference type="EMBL" id="CP071709">
    <property type="protein sequence ID" value="QVY61341.1"/>
    <property type="molecule type" value="Genomic_DNA"/>
</dbReference>
<evidence type="ECO:0000313" key="1">
    <source>
        <dbReference type="EMBL" id="QVY61341.1"/>
    </source>
</evidence>
<protein>
    <submittedName>
        <fullName evidence="1">Uncharacterized protein</fullName>
    </submittedName>
</protein>
<name>A0ABX8FAA4_9BACI</name>
<accession>A0ABX8FAA4</accession>
<proteinExistence type="predicted"/>
<sequence length="76" mass="8929">MEVLFGTVAYFEQEIQRHVLKEEKNKIAQIAENLELDLKFNFVCHEDLRKECLQNLSHASKKLLQATDQKLEKIPC</sequence>